<organism evidence="1 2">
    <name type="scientific">Phytophthora cactorum</name>
    <dbReference type="NCBI Taxonomy" id="29920"/>
    <lineage>
        <taxon>Eukaryota</taxon>
        <taxon>Sar</taxon>
        <taxon>Stramenopiles</taxon>
        <taxon>Oomycota</taxon>
        <taxon>Peronosporomycetes</taxon>
        <taxon>Peronosporales</taxon>
        <taxon>Peronosporaceae</taxon>
        <taxon>Phytophthora</taxon>
    </lineage>
</organism>
<protein>
    <submittedName>
        <fullName evidence="1">Uncharacterized protein</fullName>
    </submittedName>
</protein>
<sequence length="53" mass="6046">MSGVFLYRSSTRMKGSMWSSVVWDPSWSGDIESSRRRSTPPEVSTHTTPRRNA</sequence>
<evidence type="ECO:0000313" key="2">
    <source>
        <dbReference type="Proteomes" id="UP000736787"/>
    </source>
</evidence>
<reference evidence="1" key="1">
    <citation type="submission" date="2018-10" db="EMBL/GenBank/DDBJ databases">
        <title>Effector identification in a new, highly contiguous assembly of the strawberry crown rot pathogen Phytophthora cactorum.</title>
        <authorList>
            <person name="Armitage A.D."/>
            <person name="Nellist C.F."/>
            <person name="Bates H."/>
            <person name="Vickerstaff R.J."/>
            <person name="Harrison R.J."/>
        </authorList>
    </citation>
    <scope>NUCLEOTIDE SEQUENCE</scope>
    <source>
        <strain evidence="1">4040</strain>
    </source>
</reference>
<gene>
    <name evidence="1" type="ORF">PC117_g1767</name>
</gene>
<comment type="caution">
    <text evidence="1">The sequence shown here is derived from an EMBL/GenBank/DDBJ whole genome shotgun (WGS) entry which is preliminary data.</text>
</comment>
<name>A0A8T1LIK8_9STRA</name>
<dbReference type="AlphaFoldDB" id="A0A8T1LIK8"/>
<dbReference type="EMBL" id="RCMK01000021">
    <property type="protein sequence ID" value="KAG2953782.1"/>
    <property type="molecule type" value="Genomic_DNA"/>
</dbReference>
<proteinExistence type="predicted"/>
<dbReference type="Proteomes" id="UP000736787">
    <property type="component" value="Unassembled WGS sequence"/>
</dbReference>
<accession>A0A8T1LIK8</accession>
<evidence type="ECO:0000313" key="1">
    <source>
        <dbReference type="EMBL" id="KAG2953782.1"/>
    </source>
</evidence>